<comment type="pathway">
    <text evidence="2 12">Glycan metabolism; pectin degradation; 2-dehydro-3-deoxy-D-gluconate from pectin: step 1/5.</text>
</comment>
<comment type="catalytic activity">
    <reaction evidence="9 12">
        <text>[(1-&gt;4)-alpha-D-galacturonosyl methyl ester](n) + n H2O = [(1-&gt;4)-alpha-D-galacturonosyl](n) + n methanol + n H(+)</text>
        <dbReference type="Rhea" id="RHEA:22380"/>
        <dbReference type="Rhea" id="RHEA-COMP:14570"/>
        <dbReference type="Rhea" id="RHEA-COMP:14573"/>
        <dbReference type="ChEBI" id="CHEBI:15377"/>
        <dbReference type="ChEBI" id="CHEBI:15378"/>
        <dbReference type="ChEBI" id="CHEBI:17790"/>
        <dbReference type="ChEBI" id="CHEBI:140522"/>
        <dbReference type="ChEBI" id="CHEBI:140523"/>
        <dbReference type="EC" id="3.1.1.11"/>
    </reaction>
</comment>
<reference evidence="15" key="1">
    <citation type="journal article" date="2024" name="IScience">
        <title>Strigolactones Initiate the Formation of Haustorium-like Structures in Castilleja.</title>
        <authorList>
            <person name="Buerger M."/>
            <person name="Peterson D."/>
            <person name="Chory J."/>
        </authorList>
    </citation>
    <scope>NUCLEOTIDE SEQUENCE [LARGE SCALE GENOMIC DNA]</scope>
</reference>
<evidence type="ECO:0000313" key="14">
    <source>
        <dbReference type="EMBL" id="KAL3620028.1"/>
    </source>
</evidence>
<keyword evidence="12" id="KW-0732">Signal</keyword>
<sequence>MVSLRCYFFIFVALFILFSAAGNAWRIDSVGNFRNRPYRPTNYHRPTNYRQIKQIKMSCLTMIVDQSGRGNFTRVQAAIDAVPLHNQGWVCIRVAAGVYTEQVRIPLYKNMIYLVGAGKKKTSIVSNGHESIEAATFSCEGDNIIVKALTFINSYNYPIQNNRNRITQAVAARIWGDKSAFFRVGFVGVQDTLWDVKGRHYFEQCTIQGAVDFIFGSGRSLYERCTIAVVALPGNFIGYITAEGHDDPNEQSGFVFKDCTITGNGKAYLGRAWREYSRVLFYNTMMSDIVVPEGWQPWQGEGHEDWLNYDELNCHGPGSDKSRRVSWSNRQSAPQLASMASLSYIDAGSWLVPTSGQPARLRN</sequence>
<feature type="domain" description="Pectinesterase catalytic" evidence="13">
    <location>
        <begin position="62"/>
        <end position="332"/>
    </location>
</feature>
<dbReference type="PANTHER" id="PTHR31321:SF76">
    <property type="entry name" value="PECTINESTERASE 10-RELATED"/>
    <property type="match status" value="1"/>
</dbReference>
<gene>
    <name evidence="14" type="ORF">CASFOL_034940</name>
</gene>
<dbReference type="PANTHER" id="PTHR31321">
    <property type="entry name" value="ACYL-COA THIOESTER HYDROLASE YBHC-RELATED"/>
    <property type="match status" value="1"/>
</dbReference>
<protein>
    <recommendedName>
        <fullName evidence="4 12">Pectinesterase</fullName>
        <ecNumber evidence="4 12">3.1.1.11</ecNumber>
    </recommendedName>
</protein>
<dbReference type="InterPro" id="IPR011050">
    <property type="entry name" value="Pectin_lyase_fold/virulence"/>
</dbReference>
<evidence type="ECO:0000256" key="5">
    <source>
        <dbReference type="ARBA" id="ARBA00022525"/>
    </source>
</evidence>
<evidence type="ECO:0000256" key="4">
    <source>
        <dbReference type="ARBA" id="ARBA00013229"/>
    </source>
</evidence>
<keyword evidence="5" id="KW-0964">Secreted</keyword>
<dbReference type="GO" id="GO:0005576">
    <property type="term" value="C:extracellular region"/>
    <property type="evidence" value="ECO:0007669"/>
    <property type="project" value="UniProtKB-SubCell"/>
</dbReference>
<keyword evidence="8" id="KW-0325">Glycoprotein</keyword>
<dbReference type="InterPro" id="IPR012334">
    <property type="entry name" value="Pectin_lyas_fold"/>
</dbReference>
<dbReference type="EC" id="3.1.1.11" evidence="4 12"/>
<evidence type="ECO:0000256" key="8">
    <source>
        <dbReference type="ARBA" id="ARBA00023180"/>
    </source>
</evidence>
<evidence type="ECO:0000256" key="11">
    <source>
        <dbReference type="PROSITE-ProRule" id="PRU10040"/>
    </source>
</evidence>
<dbReference type="InterPro" id="IPR000070">
    <property type="entry name" value="Pectinesterase_cat"/>
</dbReference>
<evidence type="ECO:0000259" key="13">
    <source>
        <dbReference type="Pfam" id="PF01095"/>
    </source>
</evidence>
<dbReference type="FunFam" id="2.160.20.10:FF:000013">
    <property type="entry name" value="Pectinesterase"/>
    <property type="match status" value="1"/>
</dbReference>
<keyword evidence="7 12" id="KW-0063">Aspartyl esterase</keyword>
<evidence type="ECO:0000256" key="7">
    <source>
        <dbReference type="ARBA" id="ARBA00023085"/>
    </source>
</evidence>
<evidence type="ECO:0000256" key="1">
    <source>
        <dbReference type="ARBA" id="ARBA00004613"/>
    </source>
</evidence>
<comment type="caution">
    <text evidence="14">The sequence shown here is derived from an EMBL/GenBank/DDBJ whole genome shotgun (WGS) entry which is preliminary data.</text>
</comment>
<name>A0ABD3BS26_9LAMI</name>
<dbReference type="Pfam" id="PF01095">
    <property type="entry name" value="Pectinesterase"/>
    <property type="match status" value="1"/>
</dbReference>
<dbReference type="GO" id="GO:0045490">
    <property type="term" value="P:pectin catabolic process"/>
    <property type="evidence" value="ECO:0007669"/>
    <property type="project" value="UniProtKB-UniRule"/>
</dbReference>
<evidence type="ECO:0000256" key="12">
    <source>
        <dbReference type="RuleBase" id="RU000589"/>
    </source>
</evidence>
<dbReference type="SUPFAM" id="SSF51126">
    <property type="entry name" value="Pectin lyase-like"/>
    <property type="match status" value="1"/>
</dbReference>
<proteinExistence type="inferred from homology"/>
<feature type="active site" evidence="11">
    <location>
        <position position="212"/>
    </location>
</feature>
<comment type="subcellular location">
    <subcellularLocation>
        <location evidence="1">Secreted</location>
    </subcellularLocation>
</comment>
<dbReference type="GO" id="GO:0042545">
    <property type="term" value="P:cell wall modification"/>
    <property type="evidence" value="ECO:0007669"/>
    <property type="project" value="UniProtKB-UniRule"/>
</dbReference>
<dbReference type="Proteomes" id="UP001632038">
    <property type="component" value="Unassembled WGS sequence"/>
</dbReference>
<dbReference type="InterPro" id="IPR033131">
    <property type="entry name" value="Pectinesterase_Asp_AS"/>
</dbReference>
<comment type="similarity">
    <text evidence="3">Belongs to the pectinesterase family.</text>
</comment>
<evidence type="ECO:0000256" key="10">
    <source>
        <dbReference type="ARBA" id="ARBA00057335"/>
    </source>
</evidence>
<evidence type="ECO:0000313" key="15">
    <source>
        <dbReference type="Proteomes" id="UP001632038"/>
    </source>
</evidence>
<keyword evidence="15" id="KW-1185">Reference proteome</keyword>
<dbReference type="PROSITE" id="PS00503">
    <property type="entry name" value="PECTINESTERASE_2"/>
    <property type="match status" value="1"/>
</dbReference>
<keyword evidence="6 12" id="KW-0378">Hydrolase</keyword>
<feature type="signal peptide" evidence="12">
    <location>
        <begin position="1"/>
        <end position="24"/>
    </location>
</feature>
<accession>A0ABD3BS26</accession>
<dbReference type="GO" id="GO:0030599">
    <property type="term" value="F:pectinesterase activity"/>
    <property type="evidence" value="ECO:0007669"/>
    <property type="project" value="UniProtKB-UniRule"/>
</dbReference>
<comment type="function">
    <text evidence="10">Acts in the modification of cell walls via demethylesterification of cell wall pectin.</text>
</comment>
<evidence type="ECO:0000256" key="3">
    <source>
        <dbReference type="ARBA" id="ARBA00008891"/>
    </source>
</evidence>
<evidence type="ECO:0000256" key="6">
    <source>
        <dbReference type="ARBA" id="ARBA00022801"/>
    </source>
</evidence>
<evidence type="ECO:0000256" key="9">
    <source>
        <dbReference type="ARBA" id="ARBA00047928"/>
    </source>
</evidence>
<dbReference type="AlphaFoldDB" id="A0ABD3BS26"/>
<organism evidence="14 15">
    <name type="scientific">Castilleja foliolosa</name>
    <dbReference type="NCBI Taxonomy" id="1961234"/>
    <lineage>
        <taxon>Eukaryota</taxon>
        <taxon>Viridiplantae</taxon>
        <taxon>Streptophyta</taxon>
        <taxon>Embryophyta</taxon>
        <taxon>Tracheophyta</taxon>
        <taxon>Spermatophyta</taxon>
        <taxon>Magnoliopsida</taxon>
        <taxon>eudicotyledons</taxon>
        <taxon>Gunneridae</taxon>
        <taxon>Pentapetalae</taxon>
        <taxon>asterids</taxon>
        <taxon>lamiids</taxon>
        <taxon>Lamiales</taxon>
        <taxon>Orobanchaceae</taxon>
        <taxon>Pedicularideae</taxon>
        <taxon>Castillejinae</taxon>
        <taxon>Castilleja</taxon>
    </lineage>
</organism>
<dbReference type="Gene3D" id="2.160.20.10">
    <property type="entry name" value="Single-stranded right-handed beta-helix, Pectin lyase-like"/>
    <property type="match status" value="1"/>
</dbReference>
<feature type="chain" id="PRO_5044528106" description="Pectinesterase" evidence="12">
    <location>
        <begin position="25"/>
        <end position="363"/>
    </location>
</feature>
<evidence type="ECO:0000256" key="2">
    <source>
        <dbReference type="ARBA" id="ARBA00005184"/>
    </source>
</evidence>
<dbReference type="EMBL" id="JAVIJP010000066">
    <property type="protein sequence ID" value="KAL3620028.1"/>
    <property type="molecule type" value="Genomic_DNA"/>
</dbReference>